<gene>
    <name evidence="2" type="ORF">SAMN05421680_14314</name>
    <name evidence="1" type="ORF">Xmau_04392</name>
</gene>
<dbReference type="AlphaFoldDB" id="A0A1I3Y3E8"/>
<reference evidence="1 4" key="3">
    <citation type="journal article" date="2017" name="Nat. Microbiol.">
        <title>Natural product diversity associated with the nematode symbionts Photorhabdus and Xenorhabdus.</title>
        <authorList>
            <person name="Tobias N.J."/>
            <person name="Wolff H."/>
            <person name="Djahanschiri B."/>
            <person name="Grundmann F."/>
            <person name="Kronenwerth M."/>
            <person name="Shi Y.M."/>
            <person name="Simonyi S."/>
            <person name="Grun P."/>
            <person name="Shapiro-Ilan D."/>
            <person name="Pidot S.J."/>
            <person name="Stinear T.P."/>
            <person name="Ebersberger I."/>
            <person name="Bode H.B."/>
        </authorList>
    </citation>
    <scope>NUCLEOTIDE SEQUENCE [LARGE SCALE GENOMIC DNA]</scope>
    <source>
        <strain evidence="1 4">DSM 17908</strain>
    </source>
</reference>
<proteinExistence type="predicted"/>
<evidence type="ECO:0000313" key="3">
    <source>
        <dbReference type="Proteomes" id="UP000198919"/>
    </source>
</evidence>
<name>A0A1I3Y3E8_9GAMM</name>
<evidence type="ECO:0000313" key="2">
    <source>
        <dbReference type="EMBL" id="SFK26292.1"/>
    </source>
</evidence>
<evidence type="ECO:0000313" key="4">
    <source>
        <dbReference type="Proteomes" id="UP000224607"/>
    </source>
</evidence>
<dbReference type="Proteomes" id="UP000198919">
    <property type="component" value="Unassembled WGS sequence"/>
</dbReference>
<organism evidence="2 3">
    <name type="scientific">Xenorhabdus mauleonii</name>
    <dbReference type="NCBI Taxonomy" id="351675"/>
    <lineage>
        <taxon>Bacteria</taxon>
        <taxon>Pseudomonadati</taxon>
        <taxon>Pseudomonadota</taxon>
        <taxon>Gammaproteobacteria</taxon>
        <taxon>Enterobacterales</taxon>
        <taxon>Morganellaceae</taxon>
        <taxon>Xenorhabdus</taxon>
    </lineage>
</organism>
<reference evidence="3" key="2">
    <citation type="submission" date="2016-10" db="EMBL/GenBank/DDBJ databases">
        <authorList>
            <person name="Varghese N."/>
            <person name="Submissions S."/>
        </authorList>
    </citation>
    <scope>NUCLEOTIDE SEQUENCE [LARGE SCALE GENOMIC DNA]</scope>
    <source>
        <strain evidence="3">DSM 17908</strain>
    </source>
</reference>
<sequence length="118" mass="13820">MKTKGKISILMPFSGSFNELVKVIELILRCDLSIKDMDGRYVAEGNINKYKIQLVDKEDRSLEILSDEYHTLSFYLYDNCENDINEIINILNKNTVIWDKAILIDIKEEGDYRVIYPH</sequence>
<evidence type="ECO:0000313" key="1">
    <source>
        <dbReference type="EMBL" id="PHM35991.1"/>
    </source>
</evidence>
<dbReference type="EMBL" id="NITY01000032">
    <property type="protein sequence ID" value="PHM35991.1"/>
    <property type="molecule type" value="Genomic_DNA"/>
</dbReference>
<accession>A0A1I3Y3E8</accession>
<reference evidence="2" key="1">
    <citation type="submission" date="2016-10" db="EMBL/GenBank/DDBJ databases">
        <authorList>
            <person name="de Groot N.N."/>
        </authorList>
    </citation>
    <scope>NUCLEOTIDE SEQUENCE [LARGE SCALE GENOMIC DNA]</scope>
    <source>
        <strain evidence="2">DSM 17908</strain>
    </source>
</reference>
<keyword evidence="4" id="KW-1185">Reference proteome</keyword>
<dbReference type="EMBL" id="FORG01000043">
    <property type="protein sequence ID" value="SFK26292.1"/>
    <property type="molecule type" value="Genomic_DNA"/>
</dbReference>
<dbReference type="RefSeq" id="WP_092514531.1">
    <property type="nucleotide sequence ID" value="NZ_CAWNQB010000026.1"/>
</dbReference>
<protein>
    <submittedName>
        <fullName evidence="2">Uncharacterized protein</fullName>
    </submittedName>
</protein>
<dbReference type="Proteomes" id="UP000224607">
    <property type="component" value="Unassembled WGS sequence"/>
</dbReference>